<keyword evidence="2" id="KW-0540">Nuclease</keyword>
<organism evidence="9 10">
    <name type="scientific">Trichomonas vaginalis (strain ATCC PRA-98 / G3)</name>
    <dbReference type="NCBI Taxonomy" id="412133"/>
    <lineage>
        <taxon>Eukaryota</taxon>
        <taxon>Metamonada</taxon>
        <taxon>Parabasalia</taxon>
        <taxon>Trichomonadida</taxon>
        <taxon>Trichomonadidae</taxon>
        <taxon>Trichomonas</taxon>
    </lineage>
</organism>
<evidence type="ECO:0000313" key="10">
    <source>
        <dbReference type="Proteomes" id="UP000001542"/>
    </source>
</evidence>
<comment type="similarity">
    <text evidence="1">Belongs to the nuclease type I family.</text>
</comment>
<evidence type="ECO:0000256" key="3">
    <source>
        <dbReference type="ARBA" id="ARBA00022723"/>
    </source>
</evidence>
<dbReference type="KEGG" id="tva:4744822"/>
<dbReference type="VEuPathDB" id="TrichDB:TVAGG3_0033150"/>
<evidence type="ECO:0000256" key="8">
    <source>
        <dbReference type="SAM" id="Phobius"/>
    </source>
</evidence>
<dbReference type="CDD" id="cd11010">
    <property type="entry name" value="S1-P1_nuclease"/>
    <property type="match status" value="1"/>
</dbReference>
<protein>
    <submittedName>
        <fullName evidence="9">Uncharacterized protein</fullName>
    </submittedName>
</protein>
<keyword evidence="8" id="KW-0472">Membrane</keyword>
<gene>
    <name evidence="9" type="ORF">TVAG_128490</name>
</gene>
<evidence type="ECO:0000256" key="2">
    <source>
        <dbReference type="ARBA" id="ARBA00022722"/>
    </source>
</evidence>
<reference evidence="9" key="1">
    <citation type="submission" date="2006-10" db="EMBL/GenBank/DDBJ databases">
        <authorList>
            <person name="Amadeo P."/>
            <person name="Zhao Q."/>
            <person name="Wortman J."/>
            <person name="Fraser-Liggett C."/>
            <person name="Carlton J."/>
        </authorList>
    </citation>
    <scope>NUCLEOTIDE SEQUENCE</scope>
    <source>
        <strain evidence="9">G3</strain>
    </source>
</reference>
<evidence type="ECO:0000256" key="6">
    <source>
        <dbReference type="ARBA" id="ARBA00023157"/>
    </source>
</evidence>
<keyword evidence="7" id="KW-0325">Glycoprotein</keyword>
<dbReference type="OMA" id="NVHESIN"/>
<accession>A2G6P9</accession>
<dbReference type="SMR" id="A2G6P9"/>
<evidence type="ECO:0000256" key="1">
    <source>
        <dbReference type="ARBA" id="ARBA00009547"/>
    </source>
</evidence>
<sequence>MFLFYSSFAAAWWNEPHMAVVRIAERMITKQQKDWMNVLFSMWPSEADTMVSASTWHDEIPENSAQVSIMKNWHFADKPILAPGFEYEYQPTYNVTSVVSDSMNALFNPTTKSLYAYHFLFRNLVHFIGDIHTPCHTAAYYSPKFEEGDRGGNSLKINCKYGEPCKQLHKMWDSGVLNFQHMYLDTNELLDEFEHNISHIMQMHPESSLPTVKSLNAYLWFNETYDVAVNYAYGMLKDLNNSELDKYDLMPNYISKGAMAAEIQIVKAGYRLAYVIQEFFKVHSPEDPRIFTSAKVPAREIILWVIDSIVILVVIVYTILLLAKCEFKWSPKFKVDEQSALTDTPIYT</sequence>
<keyword evidence="3" id="KW-0479">Metal-binding</keyword>
<dbReference type="Gene3D" id="1.10.575.10">
    <property type="entry name" value="P1 Nuclease"/>
    <property type="match status" value="1"/>
</dbReference>
<dbReference type="RefSeq" id="XP_001300103.1">
    <property type="nucleotide sequence ID" value="XM_001300102.1"/>
</dbReference>
<keyword evidence="10" id="KW-1185">Reference proteome</keyword>
<keyword evidence="8" id="KW-0812">Transmembrane</keyword>
<dbReference type="InterPro" id="IPR003154">
    <property type="entry name" value="S1/P1nuclease"/>
</dbReference>
<dbReference type="GO" id="GO:0046872">
    <property type="term" value="F:metal ion binding"/>
    <property type="evidence" value="ECO:0007669"/>
    <property type="project" value="UniProtKB-KW"/>
</dbReference>
<dbReference type="VEuPathDB" id="TrichDB:TVAG_128490"/>
<dbReference type="GO" id="GO:0003676">
    <property type="term" value="F:nucleic acid binding"/>
    <property type="evidence" value="ECO:0007669"/>
    <property type="project" value="InterPro"/>
</dbReference>
<dbReference type="GO" id="GO:0006308">
    <property type="term" value="P:DNA catabolic process"/>
    <property type="evidence" value="ECO:0007669"/>
    <property type="project" value="InterPro"/>
</dbReference>
<dbReference type="EMBL" id="DS114498">
    <property type="protein sequence ID" value="EAX87173.1"/>
    <property type="molecule type" value="Genomic_DNA"/>
</dbReference>
<dbReference type="GO" id="GO:0004519">
    <property type="term" value="F:endonuclease activity"/>
    <property type="evidence" value="ECO:0000318"/>
    <property type="project" value="GO_Central"/>
</dbReference>
<dbReference type="FunFam" id="1.10.575.10:FF:000003">
    <property type="entry name" value="Single strand-specific nuclease, putative"/>
    <property type="match status" value="1"/>
</dbReference>
<dbReference type="Pfam" id="PF02265">
    <property type="entry name" value="S1-P1_nuclease"/>
    <property type="match status" value="1"/>
</dbReference>
<dbReference type="Proteomes" id="UP000001542">
    <property type="component" value="Unassembled WGS sequence"/>
</dbReference>
<reference evidence="9" key="2">
    <citation type="journal article" date="2007" name="Science">
        <title>Draft genome sequence of the sexually transmitted pathogen Trichomonas vaginalis.</title>
        <authorList>
            <person name="Carlton J.M."/>
            <person name="Hirt R.P."/>
            <person name="Silva J.C."/>
            <person name="Delcher A.L."/>
            <person name="Schatz M."/>
            <person name="Zhao Q."/>
            <person name="Wortman J.R."/>
            <person name="Bidwell S.L."/>
            <person name="Alsmark U.C.M."/>
            <person name="Besteiro S."/>
            <person name="Sicheritz-Ponten T."/>
            <person name="Noel C.J."/>
            <person name="Dacks J.B."/>
            <person name="Foster P.G."/>
            <person name="Simillion C."/>
            <person name="Van de Peer Y."/>
            <person name="Miranda-Saavedra D."/>
            <person name="Barton G.J."/>
            <person name="Westrop G.D."/>
            <person name="Mueller S."/>
            <person name="Dessi D."/>
            <person name="Fiori P.L."/>
            <person name="Ren Q."/>
            <person name="Paulsen I."/>
            <person name="Zhang H."/>
            <person name="Bastida-Corcuera F.D."/>
            <person name="Simoes-Barbosa A."/>
            <person name="Brown M.T."/>
            <person name="Hayes R.D."/>
            <person name="Mukherjee M."/>
            <person name="Okumura C.Y."/>
            <person name="Schneider R."/>
            <person name="Smith A.J."/>
            <person name="Vanacova S."/>
            <person name="Villalvazo M."/>
            <person name="Haas B.J."/>
            <person name="Pertea M."/>
            <person name="Feldblyum T.V."/>
            <person name="Utterback T.R."/>
            <person name="Shu C.L."/>
            <person name="Osoegawa K."/>
            <person name="de Jong P.J."/>
            <person name="Hrdy I."/>
            <person name="Horvathova L."/>
            <person name="Zubacova Z."/>
            <person name="Dolezal P."/>
            <person name="Malik S.B."/>
            <person name="Logsdon J.M. Jr."/>
            <person name="Henze K."/>
            <person name="Gupta A."/>
            <person name="Wang C.C."/>
            <person name="Dunne R.L."/>
            <person name="Upcroft J.A."/>
            <person name="Upcroft P."/>
            <person name="White O."/>
            <person name="Salzberg S.L."/>
            <person name="Tang P."/>
            <person name="Chiu C.-H."/>
            <person name="Lee Y.-S."/>
            <person name="Embley T.M."/>
            <person name="Coombs G.H."/>
            <person name="Mottram J.C."/>
            <person name="Tachezy J."/>
            <person name="Fraser-Liggett C.M."/>
            <person name="Johnson P.J."/>
        </authorList>
    </citation>
    <scope>NUCLEOTIDE SEQUENCE [LARGE SCALE GENOMIC DNA]</scope>
    <source>
        <strain evidence="9">G3</strain>
    </source>
</reference>
<dbReference type="GO" id="GO:0016788">
    <property type="term" value="F:hydrolase activity, acting on ester bonds"/>
    <property type="evidence" value="ECO:0007669"/>
    <property type="project" value="InterPro"/>
</dbReference>
<dbReference type="AlphaFoldDB" id="A2G6P9"/>
<dbReference type="OrthoDB" id="441446at2759"/>
<keyword evidence="8" id="KW-1133">Transmembrane helix</keyword>
<dbReference type="InterPro" id="IPR008947">
    <property type="entry name" value="PLipase_C/P1_nuclease_dom_sf"/>
</dbReference>
<keyword evidence="5" id="KW-0378">Hydrolase</keyword>
<dbReference type="SUPFAM" id="SSF48537">
    <property type="entry name" value="Phospholipase C/P1 nuclease"/>
    <property type="match status" value="1"/>
</dbReference>
<keyword evidence="6" id="KW-1015">Disulfide bond</keyword>
<evidence type="ECO:0000256" key="5">
    <source>
        <dbReference type="ARBA" id="ARBA00022801"/>
    </source>
</evidence>
<proteinExistence type="inferred from homology"/>
<dbReference type="PANTHER" id="PTHR33146">
    <property type="entry name" value="ENDONUCLEASE 4"/>
    <property type="match status" value="1"/>
</dbReference>
<evidence type="ECO:0000256" key="7">
    <source>
        <dbReference type="ARBA" id="ARBA00023180"/>
    </source>
</evidence>
<evidence type="ECO:0000256" key="4">
    <source>
        <dbReference type="ARBA" id="ARBA00022759"/>
    </source>
</evidence>
<name>A2G6P9_TRIV3</name>
<feature type="transmembrane region" description="Helical" evidence="8">
    <location>
        <begin position="301"/>
        <end position="323"/>
    </location>
</feature>
<keyword evidence="4" id="KW-0255">Endonuclease</keyword>
<evidence type="ECO:0000313" key="9">
    <source>
        <dbReference type="EMBL" id="EAX87173.1"/>
    </source>
</evidence>
<dbReference type="PANTHER" id="PTHR33146:SF10">
    <property type="entry name" value="STRAND-SPECIFIC NUCLEASE, PUTATIVE-RELATED"/>
    <property type="match status" value="1"/>
</dbReference>
<dbReference type="InParanoid" id="A2G6P9"/>